<dbReference type="InterPro" id="IPR037069">
    <property type="entry name" value="AcylCoA_DH/ox_N_sf"/>
</dbReference>
<dbReference type="InterPro" id="IPR009100">
    <property type="entry name" value="AcylCoA_DH/oxidase_NM_dom_sf"/>
</dbReference>
<evidence type="ECO:0000259" key="5">
    <source>
        <dbReference type="Pfam" id="PF02771"/>
    </source>
</evidence>
<evidence type="ECO:0000313" key="6">
    <source>
        <dbReference type="EMBL" id="KRT80256.1"/>
    </source>
</evidence>
<dbReference type="AlphaFoldDB" id="A0A0T6AYF7"/>
<reference evidence="6 7" key="1">
    <citation type="submission" date="2015-09" db="EMBL/GenBank/DDBJ databases">
        <title>Draft genome of the scarab beetle Oryctes borbonicus.</title>
        <authorList>
            <person name="Meyer J.M."/>
            <person name="Markov G.V."/>
            <person name="Baskaran P."/>
            <person name="Herrmann M."/>
            <person name="Sommer R.J."/>
            <person name="Roedelsperger C."/>
        </authorList>
    </citation>
    <scope>NUCLEOTIDE SEQUENCE [LARGE SCALE GENOMIC DNA]</scope>
    <source>
        <strain evidence="6">OB123</strain>
        <tissue evidence="6">Whole animal</tissue>
    </source>
</reference>
<comment type="caution">
    <text evidence="6">The sequence shown here is derived from an EMBL/GenBank/DDBJ whole genome shotgun (WGS) entry which is preliminary data.</text>
</comment>
<dbReference type="Gene3D" id="1.10.540.10">
    <property type="entry name" value="Acyl-CoA dehydrogenase/oxidase, N-terminal domain"/>
    <property type="match status" value="1"/>
</dbReference>
<organism evidence="6 7">
    <name type="scientific">Oryctes borbonicus</name>
    <dbReference type="NCBI Taxonomy" id="1629725"/>
    <lineage>
        <taxon>Eukaryota</taxon>
        <taxon>Metazoa</taxon>
        <taxon>Ecdysozoa</taxon>
        <taxon>Arthropoda</taxon>
        <taxon>Hexapoda</taxon>
        <taxon>Insecta</taxon>
        <taxon>Pterygota</taxon>
        <taxon>Neoptera</taxon>
        <taxon>Endopterygota</taxon>
        <taxon>Coleoptera</taxon>
        <taxon>Polyphaga</taxon>
        <taxon>Scarabaeiformia</taxon>
        <taxon>Scarabaeidae</taxon>
        <taxon>Dynastinae</taxon>
        <taxon>Oryctes</taxon>
    </lineage>
</organism>
<name>A0A0T6AYF7_9SCAR</name>
<evidence type="ECO:0000256" key="1">
    <source>
        <dbReference type="ARBA" id="ARBA00001974"/>
    </source>
</evidence>
<comment type="cofactor">
    <cofactor evidence="1">
        <name>FAD</name>
        <dbReference type="ChEBI" id="CHEBI:57692"/>
    </cofactor>
</comment>
<dbReference type="Gene3D" id="2.40.110.10">
    <property type="entry name" value="Butyryl-CoA Dehydrogenase, subunit A, domain 2"/>
    <property type="match status" value="1"/>
</dbReference>
<dbReference type="PANTHER" id="PTHR43884:SF9">
    <property type="entry name" value="COMPLEX I ASSEMBLY FACTOR ACAD9, MITOCHONDRIAL"/>
    <property type="match status" value="1"/>
</dbReference>
<sequence length="380" mass="42483">MFGLSKLSTRNVLLKTNYPTALSKKIKIKSNKYSTQVAVKSETIDKELARTIERITNIRTKEYKKKPQKPPFAKNLFLGVFDRDILAYPEALDKNMVNVLEKDIIPIKDFFENIADKREERITKAYLSNLSKLKLIGLHAQNYLGGRELTLTESCRYLEEMAQNTKQIGIVDSEMLGVQMLIKYGTENHRKYLNQLINGESIISFCASETDTNNSHLFQTKAALSSDKKTWIVNGRKKLIINGSTADIFIVFAESERMNPTGLTENIVRAFIVEKGFGGITSTPCEITGLDQTDISNVSFVNTPVPAENVIAEIDSDSKIISNILSEYRISKGAVVSTLLKNALNDFIKHCIEIDGGSKAIINTDAVQAKIGEVITQFDI</sequence>
<dbReference type="Pfam" id="PF02770">
    <property type="entry name" value="Acyl-CoA_dh_M"/>
    <property type="match status" value="1"/>
</dbReference>
<accession>A0A0T6AYF7</accession>
<dbReference type="Proteomes" id="UP000051574">
    <property type="component" value="Unassembled WGS sequence"/>
</dbReference>
<dbReference type="SUPFAM" id="SSF56645">
    <property type="entry name" value="Acyl-CoA dehydrogenase NM domain-like"/>
    <property type="match status" value="1"/>
</dbReference>
<evidence type="ECO:0000256" key="2">
    <source>
        <dbReference type="ARBA" id="ARBA00022630"/>
    </source>
</evidence>
<gene>
    <name evidence="6" type="ORF">AMK59_6979</name>
</gene>
<dbReference type="GO" id="GO:0050660">
    <property type="term" value="F:flavin adenine dinucleotide binding"/>
    <property type="evidence" value="ECO:0007669"/>
    <property type="project" value="InterPro"/>
</dbReference>
<evidence type="ECO:0000313" key="7">
    <source>
        <dbReference type="Proteomes" id="UP000051574"/>
    </source>
</evidence>
<dbReference type="EMBL" id="LJIG01022498">
    <property type="protein sequence ID" value="KRT80256.1"/>
    <property type="molecule type" value="Genomic_DNA"/>
</dbReference>
<dbReference type="InterPro" id="IPR046373">
    <property type="entry name" value="Acyl-CoA_Oxase/DH_mid-dom_sf"/>
</dbReference>
<protein>
    <submittedName>
        <fullName evidence="6">Uncharacterized protein</fullName>
    </submittedName>
</protein>
<dbReference type="InterPro" id="IPR013786">
    <property type="entry name" value="AcylCoA_DH/ox_N"/>
</dbReference>
<dbReference type="Gene3D" id="1.20.140.10">
    <property type="entry name" value="Butyryl-CoA Dehydrogenase, subunit A, domain 3"/>
    <property type="match status" value="1"/>
</dbReference>
<dbReference type="GO" id="GO:0003995">
    <property type="term" value="F:acyl-CoA dehydrogenase activity"/>
    <property type="evidence" value="ECO:0007669"/>
    <property type="project" value="TreeGrafter"/>
</dbReference>
<evidence type="ECO:0000259" key="4">
    <source>
        <dbReference type="Pfam" id="PF02770"/>
    </source>
</evidence>
<feature type="domain" description="Acyl-CoA oxidase/dehydrogenase middle" evidence="4">
    <location>
        <begin position="205"/>
        <end position="302"/>
    </location>
</feature>
<keyword evidence="2" id="KW-0285">Flavoprotein</keyword>
<evidence type="ECO:0000256" key="3">
    <source>
        <dbReference type="ARBA" id="ARBA00022827"/>
    </source>
</evidence>
<keyword evidence="3" id="KW-0274">FAD</keyword>
<dbReference type="InterPro" id="IPR006091">
    <property type="entry name" value="Acyl-CoA_Oxase/DH_mid-dom"/>
</dbReference>
<dbReference type="PANTHER" id="PTHR43884">
    <property type="entry name" value="ACYL-COA DEHYDROGENASE"/>
    <property type="match status" value="1"/>
</dbReference>
<proteinExistence type="predicted"/>
<keyword evidence="7" id="KW-1185">Reference proteome</keyword>
<feature type="domain" description="Acyl-CoA dehydrogenase/oxidase N-terminal" evidence="5">
    <location>
        <begin position="98"/>
        <end position="200"/>
    </location>
</feature>
<dbReference type="OrthoDB" id="354at2759"/>
<dbReference type="Pfam" id="PF02771">
    <property type="entry name" value="Acyl-CoA_dh_N"/>
    <property type="match status" value="1"/>
</dbReference>